<dbReference type="AlphaFoldDB" id="X1UUW0"/>
<dbReference type="Gene3D" id="1.20.272.10">
    <property type="match status" value="1"/>
</dbReference>
<gene>
    <name evidence="3" type="ORF">S12H4_50619</name>
</gene>
<proteinExistence type="predicted"/>
<dbReference type="InterPro" id="IPR008921">
    <property type="entry name" value="DNA_pol3_clamp-load_cplx_C"/>
</dbReference>
<evidence type="ECO:0000313" key="3">
    <source>
        <dbReference type="EMBL" id="GAJ07392.1"/>
    </source>
</evidence>
<comment type="caution">
    <text evidence="3">The sequence shown here is derived from an EMBL/GenBank/DDBJ whole genome shotgun (WGS) entry which is preliminary data.</text>
</comment>
<feature type="non-terminal residue" evidence="3">
    <location>
        <position position="1"/>
    </location>
</feature>
<dbReference type="GO" id="GO:0006260">
    <property type="term" value="P:DNA replication"/>
    <property type="evidence" value="ECO:0007669"/>
    <property type="project" value="InterPro"/>
</dbReference>
<feature type="domain" description="DNA polymerase III gamma subunit" evidence="2">
    <location>
        <begin position="3"/>
        <end position="101"/>
    </location>
</feature>
<dbReference type="SUPFAM" id="SSF48019">
    <property type="entry name" value="post-AAA+ oligomerization domain-like"/>
    <property type="match status" value="1"/>
</dbReference>
<feature type="non-terminal residue" evidence="3">
    <location>
        <position position="244"/>
    </location>
</feature>
<dbReference type="EMBL" id="BARW01031897">
    <property type="protein sequence ID" value="GAJ07392.1"/>
    <property type="molecule type" value="Genomic_DNA"/>
</dbReference>
<dbReference type="GO" id="GO:0003887">
    <property type="term" value="F:DNA-directed DNA polymerase activity"/>
    <property type="evidence" value="ECO:0007669"/>
    <property type="project" value="InterPro"/>
</dbReference>
<evidence type="ECO:0000256" key="1">
    <source>
        <dbReference type="SAM" id="MobiDB-lite"/>
    </source>
</evidence>
<dbReference type="Pfam" id="PF12169">
    <property type="entry name" value="DNA_pol3_gamma3"/>
    <property type="match status" value="1"/>
</dbReference>
<organism evidence="3">
    <name type="scientific">marine sediment metagenome</name>
    <dbReference type="NCBI Taxonomy" id="412755"/>
    <lineage>
        <taxon>unclassified sequences</taxon>
        <taxon>metagenomes</taxon>
        <taxon>ecological metagenomes</taxon>
    </lineage>
</organism>
<reference evidence="3" key="1">
    <citation type="journal article" date="2014" name="Front. Microbiol.">
        <title>High frequency of phylogenetically diverse reductive dehalogenase-homologous genes in deep subseafloor sedimentary metagenomes.</title>
        <authorList>
            <person name="Kawai M."/>
            <person name="Futagami T."/>
            <person name="Toyoda A."/>
            <person name="Takaki Y."/>
            <person name="Nishi S."/>
            <person name="Hori S."/>
            <person name="Arai W."/>
            <person name="Tsubouchi T."/>
            <person name="Morono Y."/>
            <person name="Uchiyama I."/>
            <person name="Ito T."/>
            <person name="Fujiyama A."/>
            <person name="Inagaki F."/>
            <person name="Takami H."/>
        </authorList>
    </citation>
    <scope>NUCLEOTIDE SEQUENCE</scope>
    <source>
        <strain evidence="3">Expedition CK06-06</strain>
    </source>
</reference>
<evidence type="ECO:0000259" key="2">
    <source>
        <dbReference type="Pfam" id="PF12169"/>
    </source>
</evidence>
<protein>
    <recommendedName>
        <fullName evidence="2">DNA polymerase III gamma subunit domain-containing protein</fullName>
    </recommendedName>
</protein>
<dbReference type="GO" id="GO:0003677">
    <property type="term" value="F:DNA binding"/>
    <property type="evidence" value="ECO:0007669"/>
    <property type="project" value="InterPro"/>
</dbReference>
<name>X1UUW0_9ZZZZ</name>
<feature type="region of interest" description="Disordered" evidence="1">
    <location>
        <begin position="96"/>
        <end position="174"/>
    </location>
</feature>
<accession>X1UUW0</accession>
<dbReference type="InterPro" id="IPR022754">
    <property type="entry name" value="DNA_pol_III_gamma-3"/>
</dbReference>
<sequence>RVFTEGRDLNLFLEQIIQHIWYLIVASVSQKSTNLLEAEVVQDKERYLAQSPQIGLSQLMEYNQILSEAKRNLKETSNPRVLLELTLIRLTQKNTISTPSTLKENEAPRGKPRVTGAEFSRSQPSPSSPQPVRTGYSAQENKPAQKAENKNTKTVSSPVEPTVSASTTTNDKEELNDLTSLQLTEEIKPLWPKLVEKVKAKSIKPYALLREGHFVSADNTEITVGFLPAHNFHRRLLEEPQNKR</sequence>
<feature type="compositionally biased region" description="Polar residues" evidence="1">
    <location>
        <begin position="152"/>
        <end position="169"/>
    </location>
</feature>